<protein>
    <submittedName>
        <fullName evidence="3">DUF4384 domain-containing protein</fullName>
    </submittedName>
</protein>
<feature type="domain" description="DUF4384" evidence="2">
    <location>
        <begin position="51"/>
        <end position="123"/>
    </location>
</feature>
<keyword evidence="1" id="KW-0732">Signal</keyword>
<proteinExistence type="predicted"/>
<dbReference type="RefSeq" id="WP_317639877.1">
    <property type="nucleotide sequence ID" value="NZ_JAPMIV010000011.1"/>
</dbReference>
<comment type="caution">
    <text evidence="3">The sequence shown here is derived from an EMBL/GenBank/DDBJ whole genome shotgun (WGS) entry which is preliminary data.</text>
</comment>
<evidence type="ECO:0000313" key="3">
    <source>
        <dbReference type="EMBL" id="MDV6374560.1"/>
    </source>
</evidence>
<feature type="signal peptide" evidence="1">
    <location>
        <begin position="1"/>
        <end position="21"/>
    </location>
</feature>
<dbReference type="PROSITE" id="PS51257">
    <property type="entry name" value="PROKAR_LIPOPROTEIN"/>
    <property type="match status" value="1"/>
</dbReference>
<dbReference type="Pfam" id="PF14326">
    <property type="entry name" value="DUF4384"/>
    <property type="match status" value="1"/>
</dbReference>
<evidence type="ECO:0000313" key="4">
    <source>
        <dbReference type="Proteomes" id="UP001276150"/>
    </source>
</evidence>
<organism evidence="3 4">
    <name type="scientific">Deinococcus arenicola</name>
    <dbReference type="NCBI Taxonomy" id="2994950"/>
    <lineage>
        <taxon>Bacteria</taxon>
        <taxon>Thermotogati</taxon>
        <taxon>Deinococcota</taxon>
        <taxon>Deinococci</taxon>
        <taxon>Deinococcales</taxon>
        <taxon>Deinococcaceae</taxon>
        <taxon>Deinococcus</taxon>
    </lineage>
</organism>
<sequence>MRTLFLVGTLALGLSACSVTVRPDTNANVQIQGRGSNLITGLRPDRGEGSTYGVGEAVSFAFSTRAPGYVTLIALQSNGFASVLTQNAYVNAGTTVFPRPEDGVMYNLGEPRGIQRVRAVFTRVRPTTSIVLSGNYDTARFNSTTTAYLDPYNQADRDVQETFLYIR</sequence>
<feature type="chain" id="PRO_5047022948" evidence="1">
    <location>
        <begin position="22"/>
        <end position="167"/>
    </location>
</feature>
<dbReference type="EMBL" id="JAPMIV010000011">
    <property type="protein sequence ID" value="MDV6374560.1"/>
    <property type="molecule type" value="Genomic_DNA"/>
</dbReference>
<dbReference type="Proteomes" id="UP001276150">
    <property type="component" value="Unassembled WGS sequence"/>
</dbReference>
<gene>
    <name evidence="3" type="ORF">ORD21_08155</name>
</gene>
<accession>A0ABU4DQ48</accession>
<reference evidence="3 4" key="1">
    <citation type="submission" date="2022-11" db="EMBL/GenBank/DDBJ databases">
        <title>Deinococcus ZS9-10, Low Temperature and Draught-tolerating, UV-resistant Bacteria from Continental Antarctica.</title>
        <authorList>
            <person name="Cheng L."/>
        </authorList>
    </citation>
    <scope>NUCLEOTIDE SEQUENCE [LARGE SCALE GENOMIC DNA]</scope>
    <source>
        <strain evidence="3 4">ZS9-10</strain>
    </source>
</reference>
<evidence type="ECO:0000256" key="1">
    <source>
        <dbReference type="SAM" id="SignalP"/>
    </source>
</evidence>
<keyword evidence="4" id="KW-1185">Reference proteome</keyword>
<dbReference type="InterPro" id="IPR025493">
    <property type="entry name" value="DUF4384"/>
</dbReference>
<name>A0ABU4DQ48_9DEIO</name>
<evidence type="ECO:0000259" key="2">
    <source>
        <dbReference type="Pfam" id="PF14326"/>
    </source>
</evidence>